<proteinExistence type="inferred from homology"/>
<accession>A0ABN9PK69</accession>
<dbReference type="PANTHER" id="PTHR12341:SF7">
    <property type="entry name" value="5'-3' EXORIBONUCLEASE 1"/>
    <property type="match status" value="1"/>
</dbReference>
<dbReference type="InterPro" id="IPR004859">
    <property type="entry name" value="Xrn1_N"/>
</dbReference>
<keyword evidence="5" id="KW-1185">Reference proteome</keyword>
<organism evidence="4 5">
    <name type="scientific">Prorocentrum cordatum</name>
    <dbReference type="NCBI Taxonomy" id="2364126"/>
    <lineage>
        <taxon>Eukaryota</taxon>
        <taxon>Sar</taxon>
        <taxon>Alveolata</taxon>
        <taxon>Dinophyceae</taxon>
        <taxon>Prorocentrales</taxon>
        <taxon>Prorocentraceae</taxon>
        <taxon>Prorocentrum</taxon>
    </lineage>
</organism>
<feature type="region of interest" description="Disordered" evidence="2">
    <location>
        <begin position="93"/>
        <end position="124"/>
    </location>
</feature>
<evidence type="ECO:0000313" key="5">
    <source>
        <dbReference type="Proteomes" id="UP001189429"/>
    </source>
</evidence>
<feature type="domain" description="Xrn1 N-terminal" evidence="3">
    <location>
        <begin position="1"/>
        <end position="234"/>
    </location>
</feature>
<comment type="caution">
    <text evidence="4">The sequence shown here is derived from an EMBL/GenBank/DDBJ whole genome shotgun (WGS) entry which is preliminary data.</text>
</comment>
<dbReference type="PANTHER" id="PTHR12341">
    <property type="entry name" value="5'-&gt;3' EXORIBONUCLEASE"/>
    <property type="match status" value="1"/>
</dbReference>
<reference evidence="4" key="1">
    <citation type="submission" date="2023-10" db="EMBL/GenBank/DDBJ databases">
        <authorList>
            <person name="Chen Y."/>
            <person name="Shah S."/>
            <person name="Dougan E. K."/>
            <person name="Thang M."/>
            <person name="Chan C."/>
        </authorList>
    </citation>
    <scope>NUCLEOTIDE SEQUENCE [LARGE SCALE GENOMIC DNA]</scope>
</reference>
<dbReference type="Gene3D" id="3.40.50.12390">
    <property type="match status" value="1"/>
</dbReference>
<evidence type="ECO:0000313" key="4">
    <source>
        <dbReference type="EMBL" id="CAK0793229.1"/>
    </source>
</evidence>
<comment type="similarity">
    <text evidence="1">Belongs to the 5'-3' exonuclease family.</text>
</comment>
<dbReference type="Proteomes" id="UP001189429">
    <property type="component" value="Unassembled WGS sequence"/>
</dbReference>
<evidence type="ECO:0000259" key="3">
    <source>
        <dbReference type="Pfam" id="PF03159"/>
    </source>
</evidence>
<dbReference type="Pfam" id="PF03159">
    <property type="entry name" value="XRN_N"/>
    <property type="match status" value="1"/>
</dbReference>
<name>A0ABN9PK69_9DINO</name>
<evidence type="ECO:0000256" key="2">
    <source>
        <dbReference type="SAM" id="MobiDB-lite"/>
    </source>
</evidence>
<sequence>MGIQGLQRWIAESFPEAFSSQVSLEADHVYVDMNTILHQILEGAGGSGADEGQFMSALEARLDQILARAVPRASVFLAVDGPAATAKVAEQRRRRRQRCSRLAVASGPRRGGGRGRGGAGVAGAAAPGRVSANMLTPGVPFMERLSAGLRAYCEARLGLAPGPGGAAPSRWPEGARAAVSGASSAGEGEHKILAALLRNARGSRGGGAAAAGSQGPPRVHVVIGGDVDLLLQPLAPRGLLEGSQVLIAAPPRGLAGPPMRVCDVGRLGAGICERWRRALDLSQRAALEEAPPPGGLADALELGVRRDFVLVALMRGNDYLPPLSSSQDPARLWAAYLRWRRGREQGAGGLVGVEVDEQAGRLALCLGPVADFMASCSGCPPPAPLGGPLGGGDEEAEGVAAYLSGLLWCMETYVHGRTPDFHFLASAFRAPCPHTRAPG</sequence>
<dbReference type="EMBL" id="CAUYUJ010000924">
    <property type="protein sequence ID" value="CAK0793229.1"/>
    <property type="molecule type" value="Genomic_DNA"/>
</dbReference>
<protein>
    <recommendedName>
        <fullName evidence="3">Xrn1 N-terminal domain-containing protein</fullName>
    </recommendedName>
</protein>
<evidence type="ECO:0000256" key="1">
    <source>
        <dbReference type="ARBA" id="ARBA00038299"/>
    </source>
</evidence>
<gene>
    <name evidence="4" type="ORF">PCOR1329_LOCUS3599</name>
</gene>
<dbReference type="InterPro" id="IPR027073">
    <property type="entry name" value="5_3_exoribonuclease"/>
</dbReference>